<protein>
    <submittedName>
        <fullName evidence="1">Uncharacterized protein</fullName>
    </submittedName>
</protein>
<gene>
    <name evidence="1" type="ORF">FX988_04054</name>
</gene>
<keyword evidence="2" id="KW-1185">Reference proteome</keyword>
<accession>A0A857JSZ1</accession>
<sequence>MKFHIQKHLESYLVKERVPTEYKKLAESCESQLENTCTLITFPHDRKNMVKSSLVQKALTKLGELEDQSLVVIGGCFTAESEALLHDVDAVILSLSEGHWTDSSKGHTRSEHD</sequence>
<proteinExistence type="predicted"/>
<dbReference type="RefSeq" id="WP_160181841.1">
    <property type="nucleotide sequence ID" value="NZ_CP047656.1"/>
</dbReference>
<dbReference type="KEGG" id="pmes:FX988_04054"/>
<reference evidence="1 2" key="1">
    <citation type="submission" date="2019-12" db="EMBL/GenBank/DDBJ databases">
        <title>Genome sequencing and assembly of endphytes of Porphyra tenera.</title>
        <authorList>
            <person name="Park J.M."/>
            <person name="Shin R."/>
            <person name="Jo S.H."/>
        </authorList>
    </citation>
    <scope>NUCLEOTIDE SEQUENCE [LARGE SCALE GENOMIC DNA]</scope>
    <source>
        <strain evidence="1 2">GPM4</strain>
    </source>
</reference>
<evidence type="ECO:0000313" key="2">
    <source>
        <dbReference type="Proteomes" id="UP000464524"/>
    </source>
</evidence>
<dbReference type="AlphaFoldDB" id="A0A857JSZ1"/>
<dbReference type="EMBL" id="CP047656">
    <property type="protein sequence ID" value="QHJ13774.1"/>
    <property type="molecule type" value="Genomic_DNA"/>
</dbReference>
<evidence type="ECO:0000313" key="1">
    <source>
        <dbReference type="EMBL" id="QHJ13774.1"/>
    </source>
</evidence>
<name>A0A857JSZ1_9ALTE</name>
<dbReference type="OrthoDB" id="6385805at2"/>
<dbReference type="Proteomes" id="UP000464524">
    <property type="component" value="Chromosome"/>
</dbReference>
<organism evidence="1 2">
    <name type="scientific">Paraglaciecola mesophila</name>
    <dbReference type="NCBI Taxonomy" id="197222"/>
    <lineage>
        <taxon>Bacteria</taxon>
        <taxon>Pseudomonadati</taxon>
        <taxon>Pseudomonadota</taxon>
        <taxon>Gammaproteobacteria</taxon>
        <taxon>Alteromonadales</taxon>
        <taxon>Alteromonadaceae</taxon>
        <taxon>Paraglaciecola</taxon>
    </lineage>
</organism>